<dbReference type="AlphaFoldDB" id="A0A845SP88"/>
<evidence type="ECO:0000313" key="1">
    <source>
        <dbReference type="EMBL" id="NDL63005.1"/>
    </source>
</evidence>
<proteinExistence type="predicted"/>
<dbReference type="RefSeq" id="WP_162365729.1">
    <property type="nucleotide sequence ID" value="NZ_WUBS01000006.1"/>
</dbReference>
<name>A0A845SP88_9GAMM</name>
<dbReference type="Proteomes" id="UP000461443">
    <property type="component" value="Unassembled WGS sequence"/>
</dbReference>
<organism evidence="1 2">
    <name type="scientific">Acerihabitans arboris</name>
    <dbReference type="NCBI Taxonomy" id="2691583"/>
    <lineage>
        <taxon>Bacteria</taxon>
        <taxon>Pseudomonadati</taxon>
        <taxon>Pseudomonadota</taxon>
        <taxon>Gammaproteobacteria</taxon>
        <taxon>Enterobacterales</taxon>
        <taxon>Pectobacteriaceae</taxon>
        <taxon>Acerihabitans</taxon>
    </lineage>
</organism>
<sequence>MTNPKTENHANELLFEYVLDASPEKVWRALSIPALREKWLPDVACAQSEPISSTPEAEICYRMRDDEEPPFLESRVTLQIRPNDMGGTILTIIHRLPDARLNGHSSAAANDDACYLMLAA</sequence>
<dbReference type="Gene3D" id="3.30.530.20">
    <property type="match status" value="1"/>
</dbReference>
<dbReference type="CDD" id="cd07814">
    <property type="entry name" value="SRPBCC_CalC_Aha1-like"/>
    <property type="match status" value="1"/>
</dbReference>
<protein>
    <submittedName>
        <fullName evidence="1">Polyketide cyclase</fullName>
    </submittedName>
</protein>
<evidence type="ECO:0000313" key="2">
    <source>
        <dbReference type="Proteomes" id="UP000461443"/>
    </source>
</evidence>
<accession>A0A845SP88</accession>
<reference evidence="1 2" key="2">
    <citation type="submission" date="2020-02" db="EMBL/GenBank/DDBJ databases">
        <title>The new genus of Enterobacteriales.</title>
        <authorList>
            <person name="Kim I.S."/>
        </authorList>
    </citation>
    <scope>NUCLEOTIDE SEQUENCE [LARGE SCALE GENOMIC DNA]</scope>
    <source>
        <strain evidence="1 2">SAP-6</strain>
    </source>
</reference>
<comment type="caution">
    <text evidence="1">The sequence shown here is derived from an EMBL/GenBank/DDBJ whole genome shotgun (WGS) entry which is preliminary data.</text>
</comment>
<dbReference type="InterPro" id="IPR023393">
    <property type="entry name" value="START-like_dom_sf"/>
</dbReference>
<dbReference type="EMBL" id="WUBS01000006">
    <property type="protein sequence ID" value="NDL63005.1"/>
    <property type="molecule type" value="Genomic_DNA"/>
</dbReference>
<gene>
    <name evidence="1" type="ORF">GRH90_09615</name>
</gene>
<keyword evidence="2" id="KW-1185">Reference proteome</keyword>
<reference evidence="1 2" key="1">
    <citation type="submission" date="2019-12" db="EMBL/GenBank/DDBJ databases">
        <authorList>
            <person name="Lee S.D."/>
        </authorList>
    </citation>
    <scope>NUCLEOTIDE SEQUENCE [LARGE SCALE GENOMIC DNA]</scope>
    <source>
        <strain evidence="1 2">SAP-6</strain>
    </source>
</reference>
<dbReference type="SUPFAM" id="SSF55961">
    <property type="entry name" value="Bet v1-like"/>
    <property type="match status" value="1"/>
</dbReference>